<sequence length="293" mass="33346">MIRAYLIMDNTTFTVNHYDNLNAQSYRGSEALTFDELVNYLNYKTVSNNKYEGGLFLLGEMSDHHRKNDNIINKHCLVIDYDDLPPGTDLPQLVKDKFKASYILFSTHNHTIDNPRLRLVIPLSLPLHNDYYSLAIEEVDKVLGVTCDQSSKTISQAQARQVLKTDTSPRVFEYSKTTLLNTDTLIKAIEHNAPKNDFNFTVKPPKRDVSWWSEICYGVGEGQRNSSLASITGLLLYRGVPIEAVTGLLWCWNQCNDEVMSNEEFQKTLDSIIKKHINGGGKIITYDKKAETD</sequence>
<name>A0A0D6DTR0_9STAP</name>
<dbReference type="AlphaFoldDB" id="A0A0D6DTR0"/>
<dbReference type="InterPro" id="IPR014820">
    <property type="entry name" value="PriCT_1"/>
</dbReference>
<accession>A0A0D6DTR0</accession>
<reference evidence="2" key="1">
    <citation type="submission" date="2014-11" db="EMBL/GenBank/DDBJ databases">
        <authorList>
            <person name="Wipf J."/>
        </authorList>
    </citation>
    <scope>NUCLEOTIDE SEQUENCE</scope>
    <source>
        <strain evidence="2">JW205</strain>
    </source>
</reference>
<organism evidence="2">
    <name type="scientific">Mammaliicoccus fleurettii</name>
    <dbReference type="NCBI Taxonomy" id="150056"/>
    <lineage>
        <taxon>Bacteria</taxon>
        <taxon>Bacillati</taxon>
        <taxon>Bacillota</taxon>
        <taxon>Bacilli</taxon>
        <taxon>Bacillales</taxon>
        <taxon>Staphylococcaceae</taxon>
        <taxon>Mammaliicoccus</taxon>
    </lineage>
</organism>
<protein>
    <recommendedName>
        <fullName evidence="1">Primase C-terminal 1 domain-containing protein</fullName>
    </recommendedName>
</protein>
<dbReference type="SMART" id="SM00942">
    <property type="entry name" value="PriCT_1"/>
    <property type="match status" value="1"/>
</dbReference>
<dbReference type="Pfam" id="PF08708">
    <property type="entry name" value="PriCT_1"/>
    <property type="match status" value="1"/>
</dbReference>
<reference evidence="2" key="2">
    <citation type="journal article" date="2015" name="Antimicrob. Agents Chemother.">
        <title>The new macrolide-lincosamide-streptogramin B resistance gene erm(45) is located within a genomic island in Staphylococcus fleurettii.</title>
        <authorList>
            <person name="Wipf J.R."/>
            <person name="Schwendener S."/>
            <person name="Nielsen J.B."/>
            <person name="Westh H."/>
            <person name="Perreten V."/>
        </authorList>
    </citation>
    <scope>NUCLEOTIDE SEQUENCE</scope>
    <source>
        <strain evidence="2">JW205</strain>
    </source>
</reference>
<evidence type="ECO:0000313" key="2">
    <source>
        <dbReference type="EMBL" id="CEJ95849.1"/>
    </source>
</evidence>
<evidence type="ECO:0000259" key="1">
    <source>
        <dbReference type="SMART" id="SM00942"/>
    </source>
</evidence>
<proteinExistence type="predicted"/>
<dbReference type="EMBL" id="LN680996">
    <property type="protein sequence ID" value="CEJ95849.1"/>
    <property type="molecule type" value="Genomic_DNA"/>
</dbReference>
<feature type="domain" description="Primase C-terminal 1" evidence="1">
    <location>
        <begin position="214"/>
        <end position="278"/>
    </location>
</feature>